<proteinExistence type="predicted"/>
<evidence type="ECO:0000256" key="6">
    <source>
        <dbReference type="SAM" id="Coils"/>
    </source>
</evidence>
<evidence type="ECO:0000256" key="4">
    <source>
        <dbReference type="ARBA" id="ARBA00022989"/>
    </source>
</evidence>
<evidence type="ECO:0000313" key="10">
    <source>
        <dbReference type="EMBL" id="CAG4884347.1"/>
    </source>
</evidence>
<keyword evidence="3 8" id="KW-0812">Transmembrane</keyword>
<evidence type="ECO:0000259" key="9">
    <source>
        <dbReference type="Pfam" id="PF02706"/>
    </source>
</evidence>
<dbReference type="Pfam" id="PF02706">
    <property type="entry name" value="Wzz"/>
    <property type="match status" value="1"/>
</dbReference>
<dbReference type="RefSeq" id="WP_220636208.1">
    <property type="nucleotide sequence ID" value="NZ_CAJQUM010000001.1"/>
</dbReference>
<feature type="transmembrane region" description="Helical" evidence="8">
    <location>
        <begin position="35"/>
        <end position="54"/>
    </location>
</feature>
<feature type="compositionally biased region" description="Polar residues" evidence="7">
    <location>
        <begin position="283"/>
        <end position="293"/>
    </location>
</feature>
<evidence type="ECO:0000256" key="2">
    <source>
        <dbReference type="ARBA" id="ARBA00022475"/>
    </source>
</evidence>
<feature type="transmembrane region" description="Helical" evidence="8">
    <location>
        <begin position="74"/>
        <end position="94"/>
    </location>
</feature>
<dbReference type="Proteomes" id="UP000742786">
    <property type="component" value="Unassembled WGS sequence"/>
</dbReference>
<feature type="domain" description="Polysaccharide chain length determinant N-terminal" evidence="9">
    <location>
        <begin position="18"/>
        <end position="116"/>
    </location>
</feature>
<dbReference type="Gene3D" id="3.30.1890.10">
    <property type="entry name" value="FepE-like"/>
    <property type="match status" value="1"/>
</dbReference>
<evidence type="ECO:0000256" key="1">
    <source>
        <dbReference type="ARBA" id="ARBA00004651"/>
    </source>
</evidence>
<evidence type="ECO:0000256" key="8">
    <source>
        <dbReference type="SAM" id="Phobius"/>
    </source>
</evidence>
<gene>
    <name evidence="10" type="ORF">GTOL_12230</name>
</gene>
<evidence type="ECO:0000256" key="5">
    <source>
        <dbReference type="ARBA" id="ARBA00023136"/>
    </source>
</evidence>
<sequence length="293" mass="31601">MGTTENTQTIHGRVEDEDEISLLDLGIMLAKRKKLVLGFPLAVAVLVAAIALALPNVYTATTKILPPQQDQSAASAMLAQLGGLASLAGVASGLKNPADLYVGMLNSRTVADNLIKRFELNAVYEQDYQSKTREKLDDKTTITAGKDGIITIEFDDKDPKRAAEVANAYVDELFNLTKTLALTEASQRRLFFEQQLEQARVNLAKAETAARAAISEGGLVKVDTQARALVETTARLRAQVAVKEVEIGAMRSFATEQNPQLLAAQQEVAALKSELARMEGTADTASTDRPQNT</sequence>
<dbReference type="GO" id="GO:0004713">
    <property type="term" value="F:protein tyrosine kinase activity"/>
    <property type="evidence" value="ECO:0007669"/>
    <property type="project" value="TreeGrafter"/>
</dbReference>
<feature type="coiled-coil region" evidence="6">
    <location>
        <begin position="182"/>
        <end position="216"/>
    </location>
</feature>
<dbReference type="PANTHER" id="PTHR32309:SF13">
    <property type="entry name" value="FERRIC ENTEROBACTIN TRANSPORT PROTEIN FEPE"/>
    <property type="match status" value="1"/>
</dbReference>
<keyword evidence="4 8" id="KW-1133">Transmembrane helix</keyword>
<comment type="subcellular location">
    <subcellularLocation>
        <location evidence="1">Cell membrane</location>
        <topology evidence="1">Multi-pass membrane protein</topology>
    </subcellularLocation>
</comment>
<dbReference type="PANTHER" id="PTHR32309">
    <property type="entry name" value="TYROSINE-PROTEIN KINASE"/>
    <property type="match status" value="1"/>
</dbReference>
<feature type="region of interest" description="Disordered" evidence="7">
    <location>
        <begin position="274"/>
        <end position="293"/>
    </location>
</feature>
<dbReference type="GO" id="GO:0005886">
    <property type="term" value="C:plasma membrane"/>
    <property type="evidence" value="ECO:0007669"/>
    <property type="project" value="UniProtKB-SubCell"/>
</dbReference>
<organism evidence="10 11">
    <name type="scientific">Georgfuchsia toluolica</name>
    <dbReference type="NCBI Taxonomy" id="424218"/>
    <lineage>
        <taxon>Bacteria</taxon>
        <taxon>Pseudomonadati</taxon>
        <taxon>Pseudomonadota</taxon>
        <taxon>Betaproteobacteria</taxon>
        <taxon>Nitrosomonadales</taxon>
        <taxon>Sterolibacteriaceae</taxon>
        <taxon>Georgfuchsia</taxon>
    </lineage>
</organism>
<dbReference type="AlphaFoldDB" id="A0A916J4C0"/>
<keyword evidence="5 8" id="KW-0472">Membrane</keyword>
<keyword evidence="6" id="KW-0175">Coiled coil</keyword>
<keyword evidence="2" id="KW-1003">Cell membrane</keyword>
<accession>A0A916J4C0</accession>
<protein>
    <recommendedName>
        <fullName evidence="9">Polysaccharide chain length determinant N-terminal domain-containing protein</fullName>
    </recommendedName>
</protein>
<keyword evidence="11" id="KW-1185">Reference proteome</keyword>
<evidence type="ECO:0000256" key="3">
    <source>
        <dbReference type="ARBA" id="ARBA00022692"/>
    </source>
</evidence>
<evidence type="ECO:0000256" key="7">
    <source>
        <dbReference type="SAM" id="MobiDB-lite"/>
    </source>
</evidence>
<dbReference type="EMBL" id="CAJQUM010000001">
    <property type="protein sequence ID" value="CAG4884347.1"/>
    <property type="molecule type" value="Genomic_DNA"/>
</dbReference>
<evidence type="ECO:0000313" key="11">
    <source>
        <dbReference type="Proteomes" id="UP000742786"/>
    </source>
</evidence>
<dbReference type="InterPro" id="IPR050445">
    <property type="entry name" value="Bact_polysacc_biosynth/exp"/>
</dbReference>
<dbReference type="InterPro" id="IPR003856">
    <property type="entry name" value="LPS_length_determ_N"/>
</dbReference>
<comment type="caution">
    <text evidence="10">The sequence shown here is derived from an EMBL/GenBank/DDBJ whole genome shotgun (WGS) entry which is preliminary data.</text>
</comment>
<name>A0A916J4C0_9PROT</name>
<reference evidence="10" key="1">
    <citation type="submission" date="2021-04" db="EMBL/GenBank/DDBJ databases">
        <authorList>
            <person name="Hornung B."/>
        </authorList>
    </citation>
    <scope>NUCLEOTIDE SEQUENCE</scope>
    <source>
        <strain evidence="10">G5G6</strain>
    </source>
</reference>